<sequence length="698" mass="71407">MFFSTLLVVAPFIAGIHAKNDWTVPCVTGSCSYDLPSSNLSDAAGSLRIWGSADAITDITKAAGWQIIGCDPAALKQDIRLVCLDDPADPSKCGHLYQADGAVNKLVRLPENCGASAFARVARSWVPEDQTIPGAIAARIVRRDGVVPVVKALALDLDFSAVDVSKTGVVNIAIEGVSQPAVAARAYGSRERRQLQPAKGKAAAPVVTSGQTATGTNTGGGKSAAGALKGVSADGKNVDVAQATLKLKPLNLNKKVNLINKQVSCGTGSGTIKVDMGATAKADASITVTAKGTVVPPNISTFLVAADVTAAIGGSVTLAAGLSGSMDSGVINLLTLAVPGLSFPGILTIGPTFKVDTQFAGDVQVPMDMTVGINFAVNKAKLSFPPTKANAPATSAFTIGDMPLTLNAQAGVKATGTMTAHLTPSLNLGVNALNGAATAEIFLTFDTNAALTMNLDAAGAVKAATDVKAAVTPKASAKAPAAAACKRQGAVGAACALPAKKPAAAAPAAVASGTMSGCVKVAAGIDVNAGASGSFFGVFNKSTKAKLFGKNFDVFTKCFNAKGTTAPAKAPAAAAKKVRSYPRTTRLDRVTRAALSCPIGANKGPAKLTPITKGTVAKGRCVSFSVRRARLMSTCVFLASSKYSVSFTSINLPNIYNIELVHFFRNAPKLGQNAQICETFVLQSFSLHRFPFCYELDE</sequence>
<dbReference type="EMBL" id="JARJCN010000025">
    <property type="protein sequence ID" value="KAJ7088761.1"/>
    <property type="molecule type" value="Genomic_DNA"/>
</dbReference>
<evidence type="ECO:0000313" key="3">
    <source>
        <dbReference type="EMBL" id="KAJ7088761.1"/>
    </source>
</evidence>
<organism evidence="3 4">
    <name type="scientific">Mycena belliarum</name>
    <dbReference type="NCBI Taxonomy" id="1033014"/>
    <lineage>
        <taxon>Eukaryota</taxon>
        <taxon>Fungi</taxon>
        <taxon>Dikarya</taxon>
        <taxon>Basidiomycota</taxon>
        <taxon>Agaricomycotina</taxon>
        <taxon>Agaricomycetes</taxon>
        <taxon>Agaricomycetidae</taxon>
        <taxon>Agaricales</taxon>
        <taxon>Marasmiineae</taxon>
        <taxon>Mycenaceae</taxon>
        <taxon>Mycena</taxon>
    </lineage>
</organism>
<evidence type="ECO:0000313" key="4">
    <source>
        <dbReference type="Proteomes" id="UP001222325"/>
    </source>
</evidence>
<reference evidence="3" key="1">
    <citation type="submission" date="2023-03" db="EMBL/GenBank/DDBJ databases">
        <title>Massive genome expansion in bonnet fungi (Mycena s.s.) driven by repeated elements and novel gene families across ecological guilds.</title>
        <authorList>
            <consortium name="Lawrence Berkeley National Laboratory"/>
            <person name="Harder C.B."/>
            <person name="Miyauchi S."/>
            <person name="Viragh M."/>
            <person name="Kuo A."/>
            <person name="Thoen E."/>
            <person name="Andreopoulos B."/>
            <person name="Lu D."/>
            <person name="Skrede I."/>
            <person name="Drula E."/>
            <person name="Henrissat B."/>
            <person name="Morin E."/>
            <person name="Kohler A."/>
            <person name="Barry K."/>
            <person name="LaButti K."/>
            <person name="Morin E."/>
            <person name="Salamov A."/>
            <person name="Lipzen A."/>
            <person name="Mereny Z."/>
            <person name="Hegedus B."/>
            <person name="Baldrian P."/>
            <person name="Stursova M."/>
            <person name="Weitz H."/>
            <person name="Taylor A."/>
            <person name="Grigoriev I.V."/>
            <person name="Nagy L.G."/>
            <person name="Martin F."/>
            <person name="Kauserud H."/>
        </authorList>
    </citation>
    <scope>NUCLEOTIDE SEQUENCE</scope>
    <source>
        <strain evidence="3">CBHHK173m</strain>
    </source>
</reference>
<proteinExistence type="predicted"/>
<gene>
    <name evidence="3" type="ORF">B0H15DRAFT_780445</name>
</gene>
<evidence type="ECO:0000256" key="1">
    <source>
        <dbReference type="SAM" id="MobiDB-lite"/>
    </source>
</evidence>
<dbReference type="AlphaFoldDB" id="A0AAD6U3N6"/>
<name>A0AAD6U3N6_9AGAR</name>
<keyword evidence="2" id="KW-0732">Signal</keyword>
<feature type="signal peptide" evidence="2">
    <location>
        <begin position="1"/>
        <end position="18"/>
    </location>
</feature>
<protein>
    <submittedName>
        <fullName evidence="3">Uncharacterized protein</fullName>
    </submittedName>
</protein>
<accession>A0AAD6U3N6</accession>
<feature type="region of interest" description="Disordered" evidence="1">
    <location>
        <begin position="192"/>
        <end position="221"/>
    </location>
</feature>
<dbReference type="Proteomes" id="UP001222325">
    <property type="component" value="Unassembled WGS sequence"/>
</dbReference>
<feature type="chain" id="PRO_5042087608" evidence="2">
    <location>
        <begin position="19"/>
        <end position="698"/>
    </location>
</feature>
<comment type="caution">
    <text evidence="3">The sequence shown here is derived from an EMBL/GenBank/DDBJ whole genome shotgun (WGS) entry which is preliminary data.</text>
</comment>
<keyword evidence="4" id="KW-1185">Reference proteome</keyword>
<evidence type="ECO:0000256" key="2">
    <source>
        <dbReference type="SAM" id="SignalP"/>
    </source>
</evidence>